<dbReference type="AlphaFoldDB" id="A0A2W2CWD0"/>
<evidence type="ECO:0000313" key="4">
    <source>
        <dbReference type="Proteomes" id="UP000248749"/>
    </source>
</evidence>
<gene>
    <name evidence="3" type="ORF">C1I99_15190</name>
</gene>
<name>A0A2W2CWD0_9ACTN</name>
<dbReference type="Proteomes" id="UP000248749">
    <property type="component" value="Unassembled WGS sequence"/>
</dbReference>
<feature type="transmembrane region" description="Helical" evidence="2">
    <location>
        <begin position="241"/>
        <end position="263"/>
    </location>
</feature>
<feature type="transmembrane region" description="Helical" evidence="2">
    <location>
        <begin position="202"/>
        <end position="221"/>
    </location>
</feature>
<dbReference type="RefSeq" id="WP_111134877.1">
    <property type="nucleotide sequence ID" value="NZ_POUB01000092.1"/>
</dbReference>
<feature type="transmembrane region" description="Helical" evidence="2">
    <location>
        <begin position="170"/>
        <end position="190"/>
    </location>
</feature>
<feature type="compositionally biased region" description="Low complexity" evidence="1">
    <location>
        <begin position="105"/>
        <end position="122"/>
    </location>
</feature>
<keyword evidence="2" id="KW-1133">Transmembrane helix</keyword>
<feature type="compositionally biased region" description="Pro residues" evidence="1">
    <location>
        <begin position="94"/>
        <end position="104"/>
    </location>
</feature>
<proteinExistence type="predicted"/>
<evidence type="ECO:0000313" key="3">
    <source>
        <dbReference type="EMBL" id="PZF97614.1"/>
    </source>
</evidence>
<feature type="compositionally biased region" description="Pro residues" evidence="1">
    <location>
        <begin position="56"/>
        <end position="84"/>
    </location>
</feature>
<keyword evidence="2" id="KW-0472">Membrane</keyword>
<evidence type="ECO:0000256" key="2">
    <source>
        <dbReference type="SAM" id="Phobius"/>
    </source>
</evidence>
<keyword evidence="2" id="KW-0812">Transmembrane</keyword>
<evidence type="ECO:0000256" key="1">
    <source>
        <dbReference type="SAM" id="MobiDB-lite"/>
    </source>
</evidence>
<protein>
    <submittedName>
        <fullName evidence="3">Uncharacterized protein</fullName>
    </submittedName>
</protein>
<sequence>MSTFAEYAALARQLAEQRRAAEAERRRNLHATADYLQHRLTAQGQRLDQLGRATGLPPPATPPRPAPAPPVTPASGPPAGPAVAPPTGLASAPPVTPVSAPPAGLPSTSGTPPGSGVPAGVAAPAEVDPAMELELARRYADEADRHGQQAELLAQRPVLLPSWSSPARALAVYLAAVGVGVLLMLALLFGSGAGVIDLGTHYVWMCAGLPAVSLVAGWLVLGRWGRPAVVAGTPPRYPMLGVLVCFLLVPLTYCADLLALRVLR</sequence>
<organism evidence="3 4">
    <name type="scientific">Micromonospora deserti</name>
    <dbReference type="NCBI Taxonomy" id="2070366"/>
    <lineage>
        <taxon>Bacteria</taxon>
        <taxon>Bacillati</taxon>
        <taxon>Actinomycetota</taxon>
        <taxon>Actinomycetes</taxon>
        <taxon>Micromonosporales</taxon>
        <taxon>Micromonosporaceae</taxon>
        <taxon>Micromonospora</taxon>
    </lineage>
</organism>
<dbReference type="EMBL" id="POUB01000092">
    <property type="protein sequence ID" value="PZF97614.1"/>
    <property type="molecule type" value="Genomic_DNA"/>
</dbReference>
<reference evidence="3 4" key="1">
    <citation type="submission" date="2018-01" db="EMBL/GenBank/DDBJ databases">
        <title>Draft genome sequence of Salinispora sp. 13K206.</title>
        <authorList>
            <person name="Sahin N."/>
            <person name="Saygin H."/>
            <person name="Ay H."/>
        </authorList>
    </citation>
    <scope>NUCLEOTIDE SEQUENCE [LARGE SCALE GENOMIC DNA]</scope>
    <source>
        <strain evidence="3 4">13K206</strain>
    </source>
</reference>
<keyword evidence="4" id="KW-1185">Reference proteome</keyword>
<dbReference type="OrthoDB" id="3403535at2"/>
<feature type="region of interest" description="Disordered" evidence="1">
    <location>
        <begin position="34"/>
        <end position="122"/>
    </location>
</feature>
<accession>A0A2W2CWD0</accession>
<comment type="caution">
    <text evidence="3">The sequence shown here is derived from an EMBL/GenBank/DDBJ whole genome shotgun (WGS) entry which is preliminary data.</text>
</comment>